<evidence type="ECO:0000313" key="4">
    <source>
        <dbReference type="Proteomes" id="UP000321635"/>
    </source>
</evidence>
<dbReference type="Proteomes" id="UP000321635">
    <property type="component" value="Unassembled WGS sequence"/>
</dbReference>
<keyword evidence="4" id="KW-1185">Reference proteome</keyword>
<gene>
    <name evidence="3" type="ORF">ANI02nite_19360</name>
</gene>
<dbReference type="Pfam" id="PF13899">
    <property type="entry name" value="Thioredoxin_7"/>
    <property type="match status" value="1"/>
</dbReference>
<dbReference type="RefSeq" id="WP_026397539.1">
    <property type="nucleotide sequence ID" value="NZ_AUBI01000004.1"/>
</dbReference>
<name>A0A511XAX6_9PROT</name>
<accession>A0A511XAX6</accession>
<dbReference type="SUPFAM" id="SSF52833">
    <property type="entry name" value="Thioredoxin-like"/>
    <property type="match status" value="1"/>
</dbReference>
<dbReference type="AlphaFoldDB" id="A0A511XAX6"/>
<evidence type="ECO:0000256" key="1">
    <source>
        <dbReference type="SAM" id="SignalP"/>
    </source>
</evidence>
<evidence type="ECO:0000259" key="2">
    <source>
        <dbReference type="PROSITE" id="PS51352"/>
    </source>
</evidence>
<proteinExistence type="predicted"/>
<feature type="domain" description="Thioredoxin" evidence="2">
    <location>
        <begin position="36"/>
        <end position="170"/>
    </location>
</feature>
<comment type="caution">
    <text evidence="3">The sequence shown here is derived from an EMBL/GenBank/DDBJ whole genome shotgun (WGS) entry which is preliminary data.</text>
</comment>
<dbReference type="CDD" id="cd02947">
    <property type="entry name" value="TRX_family"/>
    <property type="match status" value="1"/>
</dbReference>
<feature type="chain" id="PRO_5022205993" description="Thioredoxin domain-containing protein" evidence="1">
    <location>
        <begin position="26"/>
        <end position="172"/>
    </location>
</feature>
<reference evidence="3 4" key="1">
    <citation type="submission" date="2019-07" db="EMBL/GenBank/DDBJ databases">
        <title>Whole genome shotgun sequence of Acetobacter nitrogenifigens NBRC 105050.</title>
        <authorList>
            <person name="Hosoyama A."/>
            <person name="Uohara A."/>
            <person name="Ohji S."/>
            <person name="Ichikawa N."/>
        </authorList>
    </citation>
    <scope>NUCLEOTIDE SEQUENCE [LARGE SCALE GENOMIC DNA]</scope>
    <source>
        <strain evidence="3 4">NBRC 105050</strain>
    </source>
</reference>
<dbReference type="EMBL" id="BJYF01000009">
    <property type="protein sequence ID" value="GEN60052.1"/>
    <property type="molecule type" value="Genomic_DNA"/>
</dbReference>
<dbReference type="InterPro" id="IPR013766">
    <property type="entry name" value="Thioredoxin_domain"/>
</dbReference>
<dbReference type="Gene3D" id="3.40.30.10">
    <property type="entry name" value="Glutaredoxin"/>
    <property type="match status" value="1"/>
</dbReference>
<sequence length="172" mass="17725">MAGRLTTAAALLATLPFLSPLAASARDFTPAPQVGAAAISPVAAPYAPAEDGPTAVKAAFARAKASGKSVLIDFGGNWCPDCRMLAGVFAIPEVNTWLGQNFETVSVNVNRFNANMDIAQGYGVTIKSVPTVLIVTPDGKLLDPDGATALGNARRMSAQAVVDLIAQWAART</sequence>
<dbReference type="InterPro" id="IPR036249">
    <property type="entry name" value="Thioredoxin-like_sf"/>
</dbReference>
<dbReference type="PROSITE" id="PS51352">
    <property type="entry name" value="THIOREDOXIN_2"/>
    <property type="match status" value="1"/>
</dbReference>
<keyword evidence="1" id="KW-0732">Signal</keyword>
<evidence type="ECO:0000313" key="3">
    <source>
        <dbReference type="EMBL" id="GEN60052.1"/>
    </source>
</evidence>
<organism evidence="3 4">
    <name type="scientific">Acetobacter nitrogenifigens DSM 23921 = NBRC 105050</name>
    <dbReference type="NCBI Taxonomy" id="1120919"/>
    <lineage>
        <taxon>Bacteria</taxon>
        <taxon>Pseudomonadati</taxon>
        <taxon>Pseudomonadota</taxon>
        <taxon>Alphaproteobacteria</taxon>
        <taxon>Acetobacterales</taxon>
        <taxon>Acetobacteraceae</taxon>
        <taxon>Acetobacter</taxon>
    </lineage>
</organism>
<feature type="signal peptide" evidence="1">
    <location>
        <begin position="1"/>
        <end position="25"/>
    </location>
</feature>
<dbReference type="STRING" id="1120919.GCA_000429165_01497"/>
<protein>
    <recommendedName>
        <fullName evidence="2">Thioredoxin domain-containing protein</fullName>
    </recommendedName>
</protein>
<dbReference type="OrthoDB" id="7629852at2"/>